<dbReference type="Gene3D" id="3.40.630.40">
    <property type="entry name" value="Zn-dependent exopeptidases"/>
    <property type="match status" value="1"/>
</dbReference>
<feature type="domain" description="MurNAc-LAA" evidence="5">
    <location>
        <begin position="71"/>
        <end position="185"/>
    </location>
</feature>
<dbReference type="GO" id="GO:0008745">
    <property type="term" value="F:N-acetylmuramoyl-L-alanine amidase activity"/>
    <property type="evidence" value="ECO:0007669"/>
    <property type="project" value="UniProtKB-EC"/>
</dbReference>
<dbReference type="Proteomes" id="UP000533637">
    <property type="component" value="Unassembled WGS sequence"/>
</dbReference>
<name>A0ABR6KNV3_9BACT</name>
<evidence type="ECO:0000256" key="3">
    <source>
        <dbReference type="ARBA" id="ARBA00022801"/>
    </source>
</evidence>
<dbReference type="PANTHER" id="PTHR30404:SF0">
    <property type="entry name" value="N-ACETYLMURAMOYL-L-ALANINE AMIDASE AMIC"/>
    <property type="match status" value="1"/>
</dbReference>
<sequence length="196" mass="22629">MKILIDNGHGIETPGKRSPEWPNESRRLFEWEFNRDIARRVHETLTQKDIDCELIVKEINDVSLQERCNRVNTISNQVGKTNCMLVSIHANAGGGTGWEVFYTRDVMTSQKIASVFSEEVTSRHDTDFPFRNRGLKYDPLFILKHTNCPAILTENLFMDTWDDFLFLCSEKGRAIIADIHVQAILKYLKTVLIPEE</sequence>
<gene>
    <name evidence="6" type="ORF">GGQ57_003081</name>
</gene>
<keyword evidence="3 6" id="KW-0378">Hydrolase</keyword>
<evidence type="ECO:0000313" key="7">
    <source>
        <dbReference type="Proteomes" id="UP000533637"/>
    </source>
</evidence>
<dbReference type="Pfam" id="PF01520">
    <property type="entry name" value="Amidase_3"/>
    <property type="match status" value="1"/>
</dbReference>
<dbReference type="SUPFAM" id="SSF53187">
    <property type="entry name" value="Zn-dependent exopeptidases"/>
    <property type="match status" value="1"/>
</dbReference>
<dbReference type="EC" id="3.5.1.28" evidence="2"/>
<comment type="caution">
    <text evidence="6">The sequence shown here is derived from an EMBL/GenBank/DDBJ whole genome shotgun (WGS) entry which is preliminary data.</text>
</comment>
<comment type="catalytic activity">
    <reaction evidence="1">
        <text>Hydrolyzes the link between N-acetylmuramoyl residues and L-amino acid residues in certain cell-wall glycopeptides.</text>
        <dbReference type="EC" id="3.5.1.28"/>
    </reaction>
</comment>
<organism evidence="6 7">
    <name type="scientific">Parabacteroides faecis</name>
    <dbReference type="NCBI Taxonomy" id="1217282"/>
    <lineage>
        <taxon>Bacteria</taxon>
        <taxon>Pseudomonadati</taxon>
        <taxon>Bacteroidota</taxon>
        <taxon>Bacteroidia</taxon>
        <taxon>Bacteroidales</taxon>
        <taxon>Tannerellaceae</taxon>
        <taxon>Parabacteroides</taxon>
    </lineage>
</organism>
<dbReference type="SMART" id="SM00646">
    <property type="entry name" value="Ami_3"/>
    <property type="match status" value="1"/>
</dbReference>
<reference evidence="6 7" key="1">
    <citation type="submission" date="2020-08" db="EMBL/GenBank/DDBJ databases">
        <title>Genomic Encyclopedia of Type Strains, Phase IV (KMG-IV): sequencing the most valuable type-strain genomes for metagenomic binning, comparative biology and taxonomic classification.</title>
        <authorList>
            <person name="Goeker M."/>
        </authorList>
    </citation>
    <scope>NUCLEOTIDE SEQUENCE [LARGE SCALE GENOMIC DNA]</scope>
    <source>
        <strain evidence="6 7">DSM 102983</strain>
    </source>
</reference>
<dbReference type="InterPro" id="IPR002508">
    <property type="entry name" value="MurNAc-LAA_cat"/>
</dbReference>
<dbReference type="EMBL" id="JACHOC010000006">
    <property type="protein sequence ID" value="MBB4623169.1"/>
    <property type="molecule type" value="Genomic_DNA"/>
</dbReference>
<proteinExistence type="predicted"/>
<feature type="region of interest" description="Disordered" evidence="4">
    <location>
        <begin position="1"/>
        <end position="21"/>
    </location>
</feature>
<dbReference type="RefSeq" id="WP_183671374.1">
    <property type="nucleotide sequence ID" value="NZ_BMPB01000007.1"/>
</dbReference>
<accession>A0ABR6KNV3</accession>
<evidence type="ECO:0000256" key="1">
    <source>
        <dbReference type="ARBA" id="ARBA00001561"/>
    </source>
</evidence>
<evidence type="ECO:0000256" key="2">
    <source>
        <dbReference type="ARBA" id="ARBA00011901"/>
    </source>
</evidence>
<dbReference type="CDD" id="cd02696">
    <property type="entry name" value="MurNAc-LAA"/>
    <property type="match status" value="1"/>
</dbReference>
<dbReference type="InterPro" id="IPR050695">
    <property type="entry name" value="N-acetylmuramoyl_amidase_3"/>
</dbReference>
<keyword evidence="7" id="KW-1185">Reference proteome</keyword>
<dbReference type="PANTHER" id="PTHR30404">
    <property type="entry name" value="N-ACETYLMURAMOYL-L-ALANINE AMIDASE"/>
    <property type="match status" value="1"/>
</dbReference>
<evidence type="ECO:0000313" key="6">
    <source>
        <dbReference type="EMBL" id="MBB4623169.1"/>
    </source>
</evidence>
<evidence type="ECO:0000256" key="4">
    <source>
        <dbReference type="SAM" id="MobiDB-lite"/>
    </source>
</evidence>
<evidence type="ECO:0000259" key="5">
    <source>
        <dbReference type="SMART" id="SM00646"/>
    </source>
</evidence>
<protein>
    <recommendedName>
        <fullName evidence="2">N-acetylmuramoyl-L-alanine amidase</fullName>
        <ecNumber evidence="2">3.5.1.28</ecNumber>
    </recommendedName>
</protein>